<organism evidence="7 8">
    <name type="scientific">Ciona intestinalis</name>
    <name type="common">Transparent sea squirt</name>
    <name type="synonym">Ascidia intestinalis</name>
    <dbReference type="NCBI Taxonomy" id="7719"/>
    <lineage>
        <taxon>Eukaryota</taxon>
        <taxon>Metazoa</taxon>
        <taxon>Chordata</taxon>
        <taxon>Tunicata</taxon>
        <taxon>Ascidiacea</taxon>
        <taxon>Phlebobranchia</taxon>
        <taxon>Cionidae</taxon>
        <taxon>Ciona</taxon>
    </lineage>
</organism>
<dbReference type="HOGENOM" id="CLU_001645_8_0_1"/>
<evidence type="ECO:0000256" key="3">
    <source>
        <dbReference type="ARBA" id="ARBA00022801"/>
    </source>
</evidence>
<reference evidence="7" key="3">
    <citation type="submission" date="2025-08" db="UniProtKB">
        <authorList>
            <consortium name="Ensembl"/>
        </authorList>
    </citation>
    <scope>IDENTIFICATION</scope>
</reference>
<dbReference type="Proteomes" id="UP000008144">
    <property type="component" value="Chromosome 6"/>
</dbReference>
<dbReference type="Ensembl" id="ENSCINT00000021348.3">
    <property type="protein sequence ID" value="ENSCINP00000021348.3"/>
    <property type="gene ID" value="ENSCING00000010806.3"/>
</dbReference>
<evidence type="ECO:0000256" key="1">
    <source>
        <dbReference type="ARBA" id="ARBA00009580"/>
    </source>
</evidence>
<dbReference type="EC" id="3.1.3.48" evidence="2"/>
<dbReference type="InterPro" id="IPR000387">
    <property type="entry name" value="Tyr_Pase_dom"/>
</dbReference>
<dbReference type="SMART" id="SM00404">
    <property type="entry name" value="PTPc_motif"/>
    <property type="match status" value="2"/>
</dbReference>
<feature type="domain" description="Tyrosine-protein phosphatase" evidence="5">
    <location>
        <begin position="1"/>
        <end position="174"/>
    </location>
</feature>
<comment type="similarity">
    <text evidence="1">Belongs to the protein-tyrosine phosphatase family.</text>
</comment>
<dbReference type="OMA" id="DYNCENI"/>
<dbReference type="GO" id="GO:0007165">
    <property type="term" value="P:signal transduction"/>
    <property type="evidence" value="ECO:0000318"/>
    <property type="project" value="GO_Central"/>
</dbReference>
<dbReference type="PRINTS" id="PR00700">
    <property type="entry name" value="PRTYPHPHTASE"/>
</dbReference>
<reference evidence="7" key="4">
    <citation type="submission" date="2025-09" db="UniProtKB">
        <authorList>
            <consortium name="Ensembl"/>
        </authorList>
    </citation>
    <scope>IDENTIFICATION</scope>
</reference>
<evidence type="ECO:0000313" key="7">
    <source>
        <dbReference type="Ensembl" id="ENSCINP00000021348.3"/>
    </source>
</evidence>
<dbReference type="InterPro" id="IPR050348">
    <property type="entry name" value="Protein-Tyr_Phosphatase"/>
</dbReference>
<evidence type="ECO:0000259" key="6">
    <source>
        <dbReference type="PROSITE" id="PS50056"/>
    </source>
</evidence>
<reference evidence="8" key="1">
    <citation type="journal article" date="2002" name="Science">
        <title>The draft genome of Ciona intestinalis: insights into chordate and vertebrate origins.</title>
        <authorList>
            <person name="Dehal P."/>
            <person name="Satou Y."/>
            <person name="Campbell R.K."/>
            <person name="Chapman J."/>
            <person name="Degnan B."/>
            <person name="De Tomaso A."/>
            <person name="Davidson B."/>
            <person name="Di Gregorio A."/>
            <person name="Gelpke M."/>
            <person name="Goodstein D.M."/>
            <person name="Harafuji N."/>
            <person name="Hastings K.E."/>
            <person name="Ho I."/>
            <person name="Hotta K."/>
            <person name="Huang W."/>
            <person name="Kawashima T."/>
            <person name="Lemaire P."/>
            <person name="Martinez D."/>
            <person name="Meinertzhagen I.A."/>
            <person name="Necula S."/>
            <person name="Nonaka M."/>
            <person name="Putnam N."/>
            <person name="Rash S."/>
            <person name="Saiga H."/>
            <person name="Satake M."/>
            <person name="Terry A."/>
            <person name="Yamada L."/>
            <person name="Wang H.G."/>
            <person name="Awazu S."/>
            <person name="Azumi K."/>
            <person name="Boore J."/>
            <person name="Branno M."/>
            <person name="Chin-Bow S."/>
            <person name="DeSantis R."/>
            <person name="Doyle S."/>
            <person name="Francino P."/>
            <person name="Keys D.N."/>
            <person name="Haga S."/>
            <person name="Hayashi H."/>
            <person name="Hino K."/>
            <person name="Imai K.S."/>
            <person name="Inaba K."/>
            <person name="Kano S."/>
            <person name="Kobayashi K."/>
            <person name="Kobayashi M."/>
            <person name="Lee B.I."/>
            <person name="Makabe K.W."/>
            <person name="Manohar C."/>
            <person name="Matassi G."/>
            <person name="Medina M."/>
            <person name="Mochizuki Y."/>
            <person name="Mount S."/>
            <person name="Morishita T."/>
            <person name="Miura S."/>
            <person name="Nakayama A."/>
            <person name="Nishizaka S."/>
            <person name="Nomoto H."/>
            <person name="Ohta F."/>
            <person name="Oishi K."/>
            <person name="Rigoutsos I."/>
            <person name="Sano M."/>
            <person name="Sasaki A."/>
            <person name="Sasakura Y."/>
            <person name="Shoguchi E."/>
            <person name="Shin-i T."/>
            <person name="Spagnuolo A."/>
            <person name="Stainier D."/>
            <person name="Suzuki M.M."/>
            <person name="Tassy O."/>
            <person name="Takatori N."/>
            <person name="Tokuoka M."/>
            <person name="Yagi K."/>
            <person name="Yoshizaki F."/>
            <person name="Wada S."/>
            <person name="Zhang C."/>
            <person name="Hyatt P.D."/>
            <person name="Larimer F."/>
            <person name="Detter C."/>
            <person name="Doggett N."/>
            <person name="Glavina T."/>
            <person name="Hawkins T."/>
            <person name="Richardson P."/>
            <person name="Lucas S."/>
            <person name="Kohara Y."/>
            <person name="Levine M."/>
            <person name="Satoh N."/>
            <person name="Rokhsar D.S."/>
        </authorList>
    </citation>
    <scope>NUCLEOTIDE SEQUENCE [LARGE SCALE GENOMIC DNA]</scope>
</reference>
<dbReference type="SUPFAM" id="SSF52799">
    <property type="entry name" value="(Phosphotyrosine protein) phosphatases II"/>
    <property type="match status" value="2"/>
</dbReference>
<accession>F6WY52</accession>
<dbReference type="PROSITE" id="PS00383">
    <property type="entry name" value="TYR_PHOSPHATASE_1"/>
    <property type="match status" value="2"/>
</dbReference>
<dbReference type="SMART" id="SM00194">
    <property type="entry name" value="PTPc"/>
    <property type="match status" value="2"/>
</dbReference>
<dbReference type="InterPro" id="IPR003595">
    <property type="entry name" value="Tyr_Pase_cat"/>
</dbReference>
<dbReference type="Gene3D" id="3.90.190.10">
    <property type="entry name" value="Protein tyrosine phosphatase superfamily"/>
    <property type="match status" value="2"/>
</dbReference>
<dbReference type="PROSITE" id="PS50056">
    <property type="entry name" value="TYR_PHOSPHATASE_2"/>
    <property type="match status" value="2"/>
</dbReference>
<dbReference type="InParanoid" id="F6WY52"/>
<dbReference type="STRING" id="7719.ENSCINP00000021348"/>
<dbReference type="GeneTree" id="ENSGT00940000169786"/>
<reference evidence="7" key="2">
    <citation type="journal article" date="2008" name="Genome Biol.">
        <title>Improved genome assembly and evidence-based global gene model set for the chordate Ciona intestinalis: new insight into intron and operon populations.</title>
        <authorList>
            <person name="Satou Y."/>
            <person name="Mineta K."/>
            <person name="Ogasawara M."/>
            <person name="Sasakura Y."/>
            <person name="Shoguchi E."/>
            <person name="Ueno K."/>
            <person name="Yamada L."/>
            <person name="Matsumoto J."/>
            <person name="Wasserscheid J."/>
            <person name="Dewar K."/>
            <person name="Wiley G.B."/>
            <person name="Macmil S.L."/>
            <person name="Roe B.A."/>
            <person name="Zeller R.W."/>
            <person name="Hastings K.E."/>
            <person name="Lemaire P."/>
            <person name="Lindquist E."/>
            <person name="Endo T."/>
            <person name="Hotta K."/>
            <person name="Inaba K."/>
        </authorList>
    </citation>
    <scope>NUCLEOTIDE SEQUENCE [LARGE SCALE GENOMIC DNA]</scope>
    <source>
        <strain evidence="7">wild type</strain>
    </source>
</reference>
<proteinExistence type="inferred from homology"/>
<keyword evidence="3" id="KW-0378">Hydrolase</keyword>
<keyword evidence="4" id="KW-0904">Protein phosphatase</keyword>
<feature type="domain" description="Tyrosine-protein phosphatase" evidence="5">
    <location>
        <begin position="236"/>
        <end position="469"/>
    </location>
</feature>
<dbReference type="CDD" id="cd00047">
    <property type="entry name" value="PTPc"/>
    <property type="match status" value="2"/>
</dbReference>
<dbReference type="GO" id="GO:0004725">
    <property type="term" value="F:protein tyrosine phosphatase activity"/>
    <property type="evidence" value="ECO:0000318"/>
    <property type="project" value="GO_Central"/>
</dbReference>
<feature type="domain" description="Tyrosine specific protein phosphatases" evidence="6">
    <location>
        <begin position="89"/>
        <end position="165"/>
    </location>
</feature>
<dbReference type="Pfam" id="PF00102">
    <property type="entry name" value="Y_phosphatase"/>
    <property type="match status" value="2"/>
</dbReference>
<evidence type="ECO:0000256" key="2">
    <source>
        <dbReference type="ARBA" id="ARBA00013064"/>
    </source>
</evidence>
<dbReference type="PANTHER" id="PTHR19134:SF527">
    <property type="entry name" value="TYROSINE-PROTEIN PHOSPHATASE NON-RECEPTOR TYPE 7"/>
    <property type="match status" value="1"/>
</dbReference>
<name>F6WY52_CIOIN</name>
<dbReference type="InterPro" id="IPR016130">
    <property type="entry name" value="Tyr_Pase_AS"/>
</dbReference>
<protein>
    <recommendedName>
        <fullName evidence="2">protein-tyrosine-phosphatase</fullName>
        <ecNumber evidence="2">3.1.3.48</ecNumber>
    </recommendedName>
</protein>
<evidence type="ECO:0000313" key="8">
    <source>
        <dbReference type="Proteomes" id="UP000008144"/>
    </source>
</evidence>
<dbReference type="PROSITE" id="PS50055">
    <property type="entry name" value="TYR_PHOSPHATASE_PTP"/>
    <property type="match status" value="2"/>
</dbReference>
<dbReference type="InterPro" id="IPR029021">
    <property type="entry name" value="Prot-tyrosine_phosphatase-like"/>
</dbReference>
<dbReference type="EMBL" id="EAAA01002308">
    <property type="status" value="NOT_ANNOTATED_CDS"/>
    <property type="molecule type" value="Genomic_DNA"/>
</dbReference>
<dbReference type="FunFam" id="3.90.190.10:FF:000145">
    <property type="entry name" value="receptor-type tyrosine-protein phosphatase epsilon-like isoform X1"/>
    <property type="match status" value="1"/>
</dbReference>
<evidence type="ECO:0000259" key="5">
    <source>
        <dbReference type="PROSITE" id="PS50055"/>
    </source>
</evidence>
<sequence length="485" mass="55043">QDEVAVVVMLTNVTEGGKRKCEKYWPEPNETLTFGPFEVKAKEEGYYGCYVVRTFEVANKDNVYESVIRKLKHFQYVTWPDHGVPVSTTGFYRLHTHVMEEHNSAGNEAPIVVHCSAGVGRTGTFIGFDCLVRMIEDKAAANVFEVVLNMRMQRTDMVQTKAQYALLYKLITETYVLKNTDFAGEELDEKIANLTRTNRSTHKSGFEVEFSNTNIIEPLTTTKDIVVYNVIQSLFIFKYKVNSKRKTCRLVLLPPMQGDTDLTYYNASTILGYGKSETAIAAQGPIRHDMVEKFWLAITSLHVRTIVMLNNFFENDTVQCHDYFPTCVGDSKQYGDTTVRLASCDTSDNITSRKLQVIKDKIQAKMEINHYQLSGWPDKGVPRTCESVLDLAAKTQTSSQQQGGGVLVHCRDGSGRTGTFLAIINVIERIKNENQIDVFRTVKDLRDSRPEMVSNLQQYKFIYNTASAYMRSFATYDNFTPAVKM</sequence>
<feature type="domain" description="Tyrosine specific protein phosphatases" evidence="6">
    <location>
        <begin position="386"/>
        <end position="460"/>
    </location>
</feature>
<dbReference type="AlphaFoldDB" id="F6WY52"/>
<keyword evidence="8" id="KW-1185">Reference proteome</keyword>
<dbReference type="PANTHER" id="PTHR19134">
    <property type="entry name" value="RECEPTOR-TYPE TYROSINE-PROTEIN PHOSPHATASE"/>
    <property type="match status" value="1"/>
</dbReference>
<dbReference type="FunFam" id="3.90.190.10:FF:000185">
    <property type="entry name" value="Predicted protein"/>
    <property type="match status" value="1"/>
</dbReference>
<dbReference type="InterPro" id="IPR000242">
    <property type="entry name" value="PTP_cat"/>
</dbReference>
<evidence type="ECO:0000256" key="4">
    <source>
        <dbReference type="ARBA" id="ARBA00022912"/>
    </source>
</evidence>